<organism evidence="10 11">
    <name type="scientific">Sporosarcina jeotgali</name>
    <dbReference type="NCBI Taxonomy" id="3020056"/>
    <lineage>
        <taxon>Bacteria</taxon>
        <taxon>Bacillati</taxon>
        <taxon>Bacillota</taxon>
        <taxon>Bacilli</taxon>
        <taxon>Bacillales</taxon>
        <taxon>Caryophanaceae</taxon>
        <taxon>Sporosarcina</taxon>
    </lineage>
</organism>
<dbReference type="PANTHER" id="PTHR43071:SF1">
    <property type="entry name" value="2-AMINO-4-HYDROXY-6-HYDROXYMETHYLDIHYDROPTERIDINE PYROPHOSPHOKINASE"/>
    <property type="match status" value="1"/>
</dbReference>
<keyword evidence="7" id="KW-0067">ATP-binding</keyword>
<keyword evidence="5" id="KW-0547">Nucleotide-binding</keyword>
<keyword evidence="4 10" id="KW-0808">Transferase</keyword>
<dbReference type="SUPFAM" id="SSF55083">
    <property type="entry name" value="6-hydroxymethyl-7,8-dihydropterin pyrophosphokinase, HPPK"/>
    <property type="match status" value="1"/>
</dbReference>
<keyword evidence="11" id="KW-1185">Reference proteome</keyword>
<evidence type="ECO:0000256" key="6">
    <source>
        <dbReference type="ARBA" id="ARBA00022777"/>
    </source>
</evidence>
<sequence>MMNTAFISIGTNMGDREEFLNRAVTSLSAAEGIESVERSSIYETAPVGVTDQADFLNIVVRVKTLLTPFELLAECQRIESELGRVRTIRWGPRTADLDILLYNDESIDSETLTIPHPRMQDRAFVLIPLTELAPECIDPITGRRFREEQAMQDGGVELWKPYRE</sequence>
<evidence type="ECO:0000313" key="10">
    <source>
        <dbReference type="EMBL" id="WOV85841.1"/>
    </source>
</evidence>
<dbReference type="EMBL" id="CP116341">
    <property type="protein sequence ID" value="WOV85841.1"/>
    <property type="molecule type" value="Genomic_DNA"/>
</dbReference>
<dbReference type="Pfam" id="PF01288">
    <property type="entry name" value="HPPK"/>
    <property type="match status" value="1"/>
</dbReference>
<name>A0ABZ0L2J7_9BACL</name>
<protein>
    <recommendedName>
        <fullName evidence="3">2-amino-4-hydroxy-6-hydroxymethyldihydropteridine diphosphokinase</fullName>
        <ecNumber evidence="3">2.7.6.3</ecNumber>
    </recommendedName>
</protein>
<evidence type="ECO:0000256" key="1">
    <source>
        <dbReference type="ARBA" id="ARBA00000198"/>
    </source>
</evidence>
<dbReference type="PANTHER" id="PTHR43071">
    <property type="entry name" value="2-AMINO-4-HYDROXY-6-HYDROXYMETHYLDIHYDROPTERIDINE PYROPHOSPHOKINASE"/>
    <property type="match status" value="1"/>
</dbReference>
<evidence type="ECO:0000256" key="5">
    <source>
        <dbReference type="ARBA" id="ARBA00022741"/>
    </source>
</evidence>
<keyword evidence="6" id="KW-0418">Kinase</keyword>
<dbReference type="InterPro" id="IPR000550">
    <property type="entry name" value="Hppk"/>
</dbReference>
<evidence type="ECO:0000256" key="4">
    <source>
        <dbReference type="ARBA" id="ARBA00022679"/>
    </source>
</evidence>
<evidence type="ECO:0000256" key="3">
    <source>
        <dbReference type="ARBA" id="ARBA00013253"/>
    </source>
</evidence>
<comment type="pathway">
    <text evidence="2">Cofactor biosynthesis; tetrahydrofolate biosynthesis; 2-amino-4-hydroxy-6-hydroxymethyl-7,8-dihydropteridine diphosphate from 7,8-dihydroneopterin triphosphate: step 4/4.</text>
</comment>
<accession>A0ABZ0L2J7</accession>
<dbReference type="CDD" id="cd00483">
    <property type="entry name" value="HPPK"/>
    <property type="match status" value="1"/>
</dbReference>
<evidence type="ECO:0000256" key="7">
    <source>
        <dbReference type="ARBA" id="ARBA00022840"/>
    </source>
</evidence>
<dbReference type="GO" id="GO:0003848">
    <property type="term" value="F:2-amino-4-hydroxy-6-hydroxymethyldihydropteridine diphosphokinase activity"/>
    <property type="evidence" value="ECO:0007669"/>
    <property type="project" value="UniProtKB-EC"/>
</dbReference>
<reference evidence="10 11" key="1">
    <citation type="submission" date="2023-01" db="EMBL/GenBank/DDBJ databases">
        <title>Sporosarcina sp. nov., isolated from Korean tranditional fermented seafood 'Jeotgal'.</title>
        <authorList>
            <person name="Yang A.-I."/>
        </authorList>
    </citation>
    <scope>NUCLEOTIDE SEQUENCE [LARGE SCALE GENOMIC DNA]</scope>
    <source>
        <strain evidence="10 11">B2O-1</strain>
    </source>
</reference>
<dbReference type="Proteomes" id="UP001303532">
    <property type="component" value="Chromosome"/>
</dbReference>
<feature type="domain" description="7,8-dihydro-6-hydroxymethylpterin-pyrophosphokinase" evidence="9">
    <location>
        <begin position="89"/>
        <end position="100"/>
    </location>
</feature>
<gene>
    <name evidence="10" type="primary">folK</name>
    <name evidence="10" type="ORF">PGH26_00450</name>
</gene>
<dbReference type="InterPro" id="IPR035907">
    <property type="entry name" value="Hppk_sf"/>
</dbReference>
<proteinExistence type="predicted"/>
<evidence type="ECO:0000256" key="2">
    <source>
        <dbReference type="ARBA" id="ARBA00005051"/>
    </source>
</evidence>
<dbReference type="RefSeq" id="WP_323693436.1">
    <property type="nucleotide sequence ID" value="NZ_CP116341.1"/>
</dbReference>
<dbReference type="EC" id="2.7.6.3" evidence="3"/>
<dbReference type="NCBIfam" id="TIGR01498">
    <property type="entry name" value="folK"/>
    <property type="match status" value="1"/>
</dbReference>
<dbReference type="Gene3D" id="3.30.70.560">
    <property type="entry name" value="7,8-Dihydro-6-hydroxymethylpterin-pyrophosphokinase HPPK"/>
    <property type="match status" value="1"/>
</dbReference>
<evidence type="ECO:0000256" key="8">
    <source>
        <dbReference type="ARBA" id="ARBA00022909"/>
    </source>
</evidence>
<comment type="catalytic activity">
    <reaction evidence="1">
        <text>6-hydroxymethyl-7,8-dihydropterin + ATP = (7,8-dihydropterin-6-yl)methyl diphosphate + AMP + H(+)</text>
        <dbReference type="Rhea" id="RHEA:11412"/>
        <dbReference type="ChEBI" id="CHEBI:15378"/>
        <dbReference type="ChEBI" id="CHEBI:30616"/>
        <dbReference type="ChEBI" id="CHEBI:44841"/>
        <dbReference type="ChEBI" id="CHEBI:72950"/>
        <dbReference type="ChEBI" id="CHEBI:456215"/>
        <dbReference type="EC" id="2.7.6.3"/>
    </reaction>
</comment>
<keyword evidence="8" id="KW-0289">Folate biosynthesis</keyword>
<dbReference type="PROSITE" id="PS00794">
    <property type="entry name" value="HPPK"/>
    <property type="match status" value="1"/>
</dbReference>
<evidence type="ECO:0000313" key="11">
    <source>
        <dbReference type="Proteomes" id="UP001303532"/>
    </source>
</evidence>
<evidence type="ECO:0000259" key="9">
    <source>
        <dbReference type="PROSITE" id="PS00794"/>
    </source>
</evidence>